<evidence type="ECO:0000256" key="2">
    <source>
        <dbReference type="SAM" id="Phobius"/>
    </source>
</evidence>
<feature type="compositionally biased region" description="Polar residues" evidence="1">
    <location>
        <begin position="208"/>
        <end position="219"/>
    </location>
</feature>
<gene>
    <name evidence="3" type="ORF">PAXRUDRAFT_378968</name>
</gene>
<dbReference type="EMBL" id="KN825039">
    <property type="protein sequence ID" value="KIK95492.1"/>
    <property type="molecule type" value="Genomic_DNA"/>
</dbReference>
<accession>A0A0D0DDT9</accession>
<sequence length="226" mass="23757">MLTTKVATAPSNTMSPSAALFAASKAKHLSDFSKPYKNEAVLRLRNTTMSLLALILLTHLLPVPSLWTAFNVVRGGSDVGAVWAVCAAELSLSGLLGLNLIQAAVAIRYPRSPLPPPFTPPAKGITTPQGQKKRRTILSPGTSPQAQRSFTPSYVPSPASTPSRTLHYSMPSTPSPFGVSLGSSASMPSTPSPSLAAYHGRHPPSLGQPFNASTLSRLTGDSDEEQ</sequence>
<dbReference type="InParanoid" id="A0A0D0DDT9"/>
<keyword evidence="2" id="KW-0812">Transmembrane</keyword>
<feature type="region of interest" description="Disordered" evidence="1">
    <location>
        <begin position="115"/>
        <end position="226"/>
    </location>
</feature>
<evidence type="ECO:0000313" key="3">
    <source>
        <dbReference type="EMBL" id="KIK95492.1"/>
    </source>
</evidence>
<keyword evidence="2" id="KW-0472">Membrane</keyword>
<protein>
    <submittedName>
        <fullName evidence="3">Uncharacterized protein</fullName>
    </submittedName>
</protein>
<dbReference type="OrthoDB" id="3248709at2759"/>
<dbReference type="Proteomes" id="UP000054538">
    <property type="component" value="Unassembled WGS sequence"/>
</dbReference>
<keyword evidence="2" id="KW-1133">Transmembrane helix</keyword>
<evidence type="ECO:0000256" key="1">
    <source>
        <dbReference type="SAM" id="MobiDB-lite"/>
    </source>
</evidence>
<evidence type="ECO:0000313" key="4">
    <source>
        <dbReference type="Proteomes" id="UP000054538"/>
    </source>
</evidence>
<name>A0A0D0DDT9_9AGAM</name>
<proteinExistence type="predicted"/>
<feature type="compositionally biased region" description="Low complexity" evidence="1">
    <location>
        <begin position="180"/>
        <end position="197"/>
    </location>
</feature>
<feature type="compositionally biased region" description="Polar residues" evidence="1">
    <location>
        <begin position="139"/>
        <end position="172"/>
    </location>
</feature>
<keyword evidence="4" id="KW-1185">Reference proteome</keyword>
<dbReference type="HOGENOM" id="CLU_081360_0_0_1"/>
<organism evidence="3 4">
    <name type="scientific">Paxillus rubicundulus Ve08.2h10</name>
    <dbReference type="NCBI Taxonomy" id="930991"/>
    <lineage>
        <taxon>Eukaryota</taxon>
        <taxon>Fungi</taxon>
        <taxon>Dikarya</taxon>
        <taxon>Basidiomycota</taxon>
        <taxon>Agaricomycotina</taxon>
        <taxon>Agaricomycetes</taxon>
        <taxon>Agaricomycetidae</taxon>
        <taxon>Boletales</taxon>
        <taxon>Paxilineae</taxon>
        <taxon>Paxillaceae</taxon>
        <taxon>Paxillus</taxon>
    </lineage>
</organism>
<reference evidence="3 4" key="1">
    <citation type="submission" date="2014-04" db="EMBL/GenBank/DDBJ databases">
        <authorList>
            <consortium name="DOE Joint Genome Institute"/>
            <person name="Kuo A."/>
            <person name="Kohler A."/>
            <person name="Jargeat P."/>
            <person name="Nagy L.G."/>
            <person name="Floudas D."/>
            <person name="Copeland A."/>
            <person name="Barry K.W."/>
            <person name="Cichocki N."/>
            <person name="Veneault-Fourrey C."/>
            <person name="LaButti K."/>
            <person name="Lindquist E.A."/>
            <person name="Lipzen A."/>
            <person name="Lundell T."/>
            <person name="Morin E."/>
            <person name="Murat C."/>
            <person name="Sun H."/>
            <person name="Tunlid A."/>
            <person name="Henrissat B."/>
            <person name="Grigoriev I.V."/>
            <person name="Hibbett D.S."/>
            <person name="Martin F."/>
            <person name="Nordberg H.P."/>
            <person name="Cantor M.N."/>
            <person name="Hua S.X."/>
        </authorList>
    </citation>
    <scope>NUCLEOTIDE SEQUENCE [LARGE SCALE GENOMIC DNA]</scope>
    <source>
        <strain evidence="3 4">Ve08.2h10</strain>
    </source>
</reference>
<dbReference type="AlphaFoldDB" id="A0A0D0DDT9"/>
<feature type="transmembrane region" description="Helical" evidence="2">
    <location>
        <begin position="51"/>
        <end position="70"/>
    </location>
</feature>
<feature type="transmembrane region" description="Helical" evidence="2">
    <location>
        <begin position="82"/>
        <end position="101"/>
    </location>
</feature>
<reference evidence="4" key="2">
    <citation type="submission" date="2015-01" db="EMBL/GenBank/DDBJ databases">
        <title>Evolutionary Origins and Diversification of the Mycorrhizal Mutualists.</title>
        <authorList>
            <consortium name="DOE Joint Genome Institute"/>
            <consortium name="Mycorrhizal Genomics Consortium"/>
            <person name="Kohler A."/>
            <person name="Kuo A."/>
            <person name="Nagy L.G."/>
            <person name="Floudas D."/>
            <person name="Copeland A."/>
            <person name="Barry K.W."/>
            <person name="Cichocki N."/>
            <person name="Veneault-Fourrey C."/>
            <person name="LaButti K."/>
            <person name="Lindquist E.A."/>
            <person name="Lipzen A."/>
            <person name="Lundell T."/>
            <person name="Morin E."/>
            <person name="Murat C."/>
            <person name="Riley R."/>
            <person name="Ohm R."/>
            <person name="Sun H."/>
            <person name="Tunlid A."/>
            <person name="Henrissat B."/>
            <person name="Grigoriev I.V."/>
            <person name="Hibbett D.S."/>
            <person name="Martin F."/>
        </authorList>
    </citation>
    <scope>NUCLEOTIDE SEQUENCE [LARGE SCALE GENOMIC DNA]</scope>
    <source>
        <strain evidence="4">Ve08.2h10</strain>
    </source>
</reference>